<dbReference type="AlphaFoldDB" id="A0A1U7D3X1"/>
<dbReference type="OrthoDB" id="9811967at2"/>
<evidence type="ECO:0000313" key="11">
    <source>
        <dbReference type="Proteomes" id="UP000186559"/>
    </source>
</evidence>
<dbReference type="HAMAP" id="MF_00024">
    <property type="entry name" value="CobD_CbiB"/>
    <property type="match status" value="1"/>
</dbReference>
<evidence type="ECO:0000256" key="1">
    <source>
        <dbReference type="ARBA" id="ARBA00004651"/>
    </source>
</evidence>
<dbReference type="PANTHER" id="PTHR34308:SF1">
    <property type="entry name" value="COBALAMIN BIOSYNTHESIS PROTEIN CBIB"/>
    <property type="match status" value="1"/>
</dbReference>
<evidence type="ECO:0000256" key="8">
    <source>
        <dbReference type="ARBA" id="ARBA00023136"/>
    </source>
</evidence>
<keyword evidence="11" id="KW-1185">Reference proteome</keyword>
<dbReference type="UniPathway" id="UPA00148"/>
<evidence type="ECO:0000256" key="3">
    <source>
        <dbReference type="ARBA" id="ARBA00006263"/>
    </source>
</evidence>
<dbReference type="PANTHER" id="PTHR34308">
    <property type="entry name" value="COBALAMIN BIOSYNTHESIS PROTEIN CBIB"/>
    <property type="match status" value="1"/>
</dbReference>
<dbReference type="NCBIfam" id="TIGR00380">
    <property type="entry name" value="cobal_cbiB"/>
    <property type="match status" value="1"/>
</dbReference>
<keyword evidence="8 9" id="KW-0472">Membrane</keyword>
<dbReference type="InterPro" id="IPR004485">
    <property type="entry name" value="Cobalamin_biosynth_CobD/CbiB"/>
</dbReference>
<keyword evidence="5 9" id="KW-0169">Cobalamin biosynthesis</keyword>
<evidence type="ECO:0000256" key="4">
    <source>
        <dbReference type="ARBA" id="ARBA00022475"/>
    </source>
</evidence>
<keyword evidence="7 9" id="KW-1133">Transmembrane helix</keyword>
<proteinExistence type="inferred from homology"/>
<accession>A0A1U7D3X1</accession>
<dbReference type="GO" id="GO:0015420">
    <property type="term" value="F:ABC-type vitamin B12 transporter activity"/>
    <property type="evidence" value="ECO:0007669"/>
    <property type="project" value="UniProtKB-UniRule"/>
</dbReference>
<keyword evidence="6 9" id="KW-0812">Transmembrane</keyword>
<protein>
    <recommendedName>
        <fullName evidence="9">Cobalamin biosynthesis protein CobD</fullName>
    </recommendedName>
</protein>
<sequence length="304" mass="32354">MILVAFLIDSLFGWPRALFERISHPVVWIGALISGLEARLNDGDPQRRRSMGAVTVVLVLLASVVPAMILQNALPDGLAGALLGGLLAWPFLAVRSMRDHVADVARPLAEGDIGAARRAVAKIVGRDPVRLDRSGIARAALESLAENTSDGIVAPLFWGVIGGLPGLVAYKAINTMDSMIGHRNARYEDFGKAAARLDDLVNLVPARLTGLLFALASGRPRAALRVMRRDAAHHRSPNAGWPEAALAGALSVRLSGPRVYGDVVADEPWVNAAGEDAGPDALSRGLRLYRRTMVLCGVLLLVLL</sequence>
<comment type="similarity">
    <text evidence="3 9">Belongs to the CobD/CbiB family.</text>
</comment>
<dbReference type="STRING" id="1229727.Ga0080559_TMP2068"/>
<dbReference type="GO" id="GO:0048472">
    <property type="term" value="F:threonine-phosphate decarboxylase activity"/>
    <property type="evidence" value="ECO:0007669"/>
    <property type="project" value="InterPro"/>
</dbReference>
<comment type="caution">
    <text evidence="9">Lacks conserved residue(s) required for the propagation of feature annotation.</text>
</comment>
<organism evidence="10 11">
    <name type="scientific">Salipiger profundus</name>
    <dbReference type="NCBI Taxonomy" id="1229727"/>
    <lineage>
        <taxon>Bacteria</taxon>
        <taxon>Pseudomonadati</taxon>
        <taxon>Pseudomonadota</taxon>
        <taxon>Alphaproteobacteria</taxon>
        <taxon>Rhodobacterales</taxon>
        <taxon>Roseobacteraceae</taxon>
        <taxon>Salipiger</taxon>
    </lineage>
</organism>
<dbReference type="KEGG" id="tpro:Ga0080559_TMP2068"/>
<dbReference type="Proteomes" id="UP000186559">
    <property type="component" value="Chromosome"/>
</dbReference>
<dbReference type="GO" id="GO:0005886">
    <property type="term" value="C:plasma membrane"/>
    <property type="evidence" value="ECO:0007669"/>
    <property type="project" value="UniProtKB-SubCell"/>
</dbReference>
<evidence type="ECO:0000256" key="7">
    <source>
        <dbReference type="ARBA" id="ARBA00022989"/>
    </source>
</evidence>
<dbReference type="GO" id="GO:0016874">
    <property type="term" value="F:ligase activity"/>
    <property type="evidence" value="ECO:0007669"/>
    <property type="project" value="UniProtKB-KW"/>
</dbReference>
<comment type="function">
    <text evidence="9">Converts cobyric acid to cobinamide by the addition of aminopropanol on the F carboxylic group.</text>
</comment>
<comment type="subcellular location">
    <subcellularLocation>
        <location evidence="1 9">Cell membrane</location>
        <topology evidence="1 9">Multi-pass membrane protein</topology>
    </subcellularLocation>
</comment>
<dbReference type="RefSeq" id="WP_083697929.1">
    <property type="nucleotide sequence ID" value="NZ_BMEW01000004.1"/>
</dbReference>
<dbReference type="EMBL" id="CP014796">
    <property type="protein sequence ID" value="APX22864.1"/>
    <property type="molecule type" value="Genomic_DNA"/>
</dbReference>
<feature type="transmembrane region" description="Helical" evidence="9">
    <location>
        <begin position="52"/>
        <end position="71"/>
    </location>
</feature>
<feature type="transmembrane region" description="Helical" evidence="9">
    <location>
        <begin position="77"/>
        <end position="94"/>
    </location>
</feature>
<keyword evidence="10" id="KW-0436">Ligase</keyword>
<dbReference type="Pfam" id="PF03186">
    <property type="entry name" value="CobD_Cbib"/>
    <property type="match status" value="1"/>
</dbReference>
<gene>
    <name evidence="9" type="primary">cobD</name>
    <name evidence="10" type="ORF">Ga0080559_TMP2068</name>
</gene>
<comment type="pathway">
    <text evidence="2 9">Cofactor biosynthesis; adenosylcobalamin biosynthesis.</text>
</comment>
<evidence type="ECO:0000313" key="10">
    <source>
        <dbReference type="EMBL" id="APX22864.1"/>
    </source>
</evidence>
<evidence type="ECO:0000256" key="6">
    <source>
        <dbReference type="ARBA" id="ARBA00022692"/>
    </source>
</evidence>
<evidence type="ECO:0000256" key="5">
    <source>
        <dbReference type="ARBA" id="ARBA00022573"/>
    </source>
</evidence>
<evidence type="ECO:0000256" key="9">
    <source>
        <dbReference type="HAMAP-Rule" id="MF_00024"/>
    </source>
</evidence>
<name>A0A1U7D3X1_9RHOB</name>
<keyword evidence="4 9" id="KW-1003">Cell membrane</keyword>
<evidence type="ECO:0000256" key="2">
    <source>
        <dbReference type="ARBA" id="ARBA00004953"/>
    </source>
</evidence>
<reference evidence="10 11" key="1">
    <citation type="submission" date="2016-03" db="EMBL/GenBank/DDBJ databases">
        <title>Deep-sea bacteria in the southern Pacific.</title>
        <authorList>
            <person name="Tang K."/>
        </authorList>
    </citation>
    <scope>NUCLEOTIDE SEQUENCE [LARGE SCALE GENOMIC DNA]</scope>
    <source>
        <strain evidence="10 11">JLT2016</strain>
    </source>
</reference>
<dbReference type="GO" id="GO:0009236">
    <property type="term" value="P:cobalamin biosynthetic process"/>
    <property type="evidence" value="ECO:0007669"/>
    <property type="project" value="UniProtKB-UniRule"/>
</dbReference>